<accession>X1VEY3</accession>
<name>X1VEY3_9ZZZZ</name>
<dbReference type="Pfam" id="PF17651">
    <property type="entry name" value="Raco_middle"/>
    <property type="match status" value="1"/>
</dbReference>
<dbReference type="EMBL" id="BARW01041396">
    <property type="protein sequence ID" value="GAJ16407.1"/>
    <property type="molecule type" value="Genomic_DNA"/>
</dbReference>
<gene>
    <name evidence="2" type="ORF">S12H4_62010</name>
</gene>
<feature type="non-terminal residue" evidence="2">
    <location>
        <position position="1"/>
    </location>
</feature>
<feature type="domain" description="RACo-like middle region" evidence="1">
    <location>
        <begin position="2"/>
        <end position="97"/>
    </location>
</feature>
<dbReference type="PANTHER" id="PTHR42895:SF1">
    <property type="entry name" value="IRON-SULFUR CLUSTER PROTEIN"/>
    <property type="match status" value="1"/>
</dbReference>
<dbReference type="Gene3D" id="3.30.420.480">
    <property type="entry name" value="Domain of unknown function (DUF4445)"/>
    <property type="match status" value="1"/>
</dbReference>
<dbReference type="InterPro" id="IPR041414">
    <property type="entry name" value="Raco-like_middle"/>
</dbReference>
<dbReference type="InterPro" id="IPR052911">
    <property type="entry name" value="Corrinoid_activation_enz"/>
</dbReference>
<dbReference type="InterPro" id="IPR042259">
    <property type="entry name" value="Raco-like_middle_sf"/>
</dbReference>
<protein>
    <recommendedName>
        <fullName evidence="1">RACo-like middle region domain-containing protein</fullName>
    </recommendedName>
</protein>
<evidence type="ECO:0000259" key="1">
    <source>
        <dbReference type="Pfam" id="PF17651"/>
    </source>
</evidence>
<proteinExistence type="predicted"/>
<feature type="non-terminal residue" evidence="2">
    <location>
        <position position="97"/>
    </location>
</feature>
<dbReference type="AlphaFoldDB" id="X1VEY3"/>
<organism evidence="2">
    <name type="scientific">marine sediment metagenome</name>
    <dbReference type="NCBI Taxonomy" id="412755"/>
    <lineage>
        <taxon>unclassified sequences</taxon>
        <taxon>metagenomes</taxon>
        <taxon>ecological metagenomes</taxon>
    </lineage>
</organism>
<reference evidence="2" key="1">
    <citation type="journal article" date="2014" name="Front. Microbiol.">
        <title>High frequency of phylogenetically diverse reductive dehalogenase-homologous genes in deep subseafloor sedimentary metagenomes.</title>
        <authorList>
            <person name="Kawai M."/>
            <person name="Futagami T."/>
            <person name="Toyoda A."/>
            <person name="Takaki Y."/>
            <person name="Nishi S."/>
            <person name="Hori S."/>
            <person name="Arai W."/>
            <person name="Tsubouchi T."/>
            <person name="Morono Y."/>
            <person name="Uchiyama I."/>
            <person name="Ito T."/>
            <person name="Fujiyama A."/>
            <person name="Inagaki F."/>
            <person name="Takami H."/>
        </authorList>
    </citation>
    <scope>NUCLEOTIDE SEQUENCE</scope>
    <source>
        <strain evidence="2">Expedition CK06-06</strain>
    </source>
</reference>
<dbReference type="PANTHER" id="PTHR42895">
    <property type="entry name" value="IRON-SULFUR CLUSTER-BINDING PROTEIN-RELATED"/>
    <property type="match status" value="1"/>
</dbReference>
<sequence length="97" mass="10057">WAVVDTINDLIAGLDKQAGVAPEDIAHVVVAANTVMVQLLLGLDPKYLRLSPYVPTAGVMPLVPAISLGIKLPGHVQLYVMPSVASYVGGDIVAGVL</sequence>
<comment type="caution">
    <text evidence="2">The sequence shown here is derived from an EMBL/GenBank/DDBJ whole genome shotgun (WGS) entry which is preliminary data.</text>
</comment>
<evidence type="ECO:0000313" key="2">
    <source>
        <dbReference type="EMBL" id="GAJ16407.1"/>
    </source>
</evidence>